<dbReference type="AlphaFoldDB" id="A0A3D9L645"/>
<keyword evidence="9" id="KW-1185">Reference proteome</keyword>
<proteinExistence type="predicted"/>
<accession>A0A3D9L645</accession>
<evidence type="ECO:0000313" key="8">
    <source>
        <dbReference type="EMBL" id="REE00067.1"/>
    </source>
</evidence>
<dbReference type="OrthoDB" id="9793824at2"/>
<feature type="domain" description="RDD" evidence="7">
    <location>
        <begin position="3"/>
        <end position="119"/>
    </location>
</feature>
<evidence type="ECO:0000259" key="7">
    <source>
        <dbReference type="Pfam" id="PF06271"/>
    </source>
</evidence>
<reference evidence="8 9" key="1">
    <citation type="submission" date="2018-07" db="EMBL/GenBank/DDBJ databases">
        <title>Genomic Encyclopedia of Type Strains, Phase IV (KMG-IV): sequencing the most valuable type-strain genomes for metagenomic binning, comparative biology and taxonomic classification.</title>
        <authorList>
            <person name="Goeker M."/>
        </authorList>
    </citation>
    <scope>NUCLEOTIDE SEQUENCE [LARGE SCALE GENOMIC DNA]</scope>
    <source>
        <strain evidence="8 9">DSM 4134</strain>
    </source>
</reference>
<dbReference type="EMBL" id="QREG01000006">
    <property type="protein sequence ID" value="REE00067.1"/>
    <property type="molecule type" value="Genomic_DNA"/>
</dbReference>
<dbReference type="RefSeq" id="WP_115867602.1">
    <property type="nucleotide sequence ID" value="NZ_QREG01000006.1"/>
</dbReference>
<evidence type="ECO:0000256" key="2">
    <source>
        <dbReference type="ARBA" id="ARBA00022475"/>
    </source>
</evidence>
<evidence type="ECO:0000313" key="9">
    <source>
        <dbReference type="Proteomes" id="UP000256779"/>
    </source>
</evidence>
<dbReference type="InterPro" id="IPR051791">
    <property type="entry name" value="Pra-immunoreactive"/>
</dbReference>
<evidence type="ECO:0000256" key="4">
    <source>
        <dbReference type="ARBA" id="ARBA00022989"/>
    </source>
</evidence>
<evidence type="ECO:0000256" key="5">
    <source>
        <dbReference type="ARBA" id="ARBA00023136"/>
    </source>
</evidence>
<sequence>MTYAGFWPRLMAHNIDLLILLPCYYLLSFGIDSNRWLFVACSVFTLLYEILFVSSKWNATPGKRWMKLKVVDQHGQPPSPWRCAARTLIKIVSALTFFIGFLVVALHPAKRGLHDLFSNTFVIFVKND</sequence>
<feature type="transmembrane region" description="Helical" evidence="6">
    <location>
        <begin position="12"/>
        <end position="31"/>
    </location>
</feature>
<dbReference type="GO" id="GO:0005886">
    <property type="term" value="C:plasma membrane"/>
    <property type="evidence" value="ECO:0007669"/>
    <property type="project" value="UniProtKB-SubCell"/>
</dbReference>
<feature type="transmembrane region" description="Helical" evidence="6">
    <location>
        <begin position="88"/>
        <end position="109"/>
    </location>
</feature>
<dbReference type="PANTHER" id="PTHR36115">
    <property type="entry name" value="PROLINE-RICH ANTIGEN HOMOLOG-RELATED"/>
    <property type="match status" value="1"/>
</dbReference>
<evidence type="ECO:0000256" key="1">
    <source>
        <dbReference type="ARBA" id="ARBA00004651"/>
    </source>
</evidence>
<evidence type="ECO:0000256" key="6">
    <source>
        <dbReference type="SAM" id="Phobius"/>
    </source>
</evidence>
<keyword evidence="5 6" id="KW-0472">Membrane</keyword>
<comment type="caution">
    <text evidence="8">The sequence shown here is derived from an EMBL/GenBank/DDBJ whole genome shotgun (WGS) entry which is preliminary data.</text>
</comment>
<keyword evidence="4 6" id="KW-1133">Transmembrane helix</keyword>
<keyword evidence="3 6" id="KW-0812">Transmembrane</keyword>
<evidence type="ECO:0000256" key="3">
    <source>
        <dbReference type="ARBA" id="ARBA00022692"/>
    </source>
</evidence>
<name>A0A3D9L645_MARFU</name>
<comment type="subcellular location">
    <subcellularLocation>
        <location evidence="1">Cell membrane</location>
        <topology evidence="1">Multi-pass membrane protein</topology>
    </subcellularLocation>
</comment>
<dbReference type="Pfam" id="PF06271">
    <property type="entry name" value="RDD"/>
    <property type="match status" value="1"/>
</dbReference>
<dbReference type="Proteomes" id="UP000256779">
    <property type="component" value="Unassembled WGS sequence"/>
</dbReference>
<protein>
    <submittedName>
        <fullName evidence="8">Putative RDD family membrane protein YckC</fullName>
    </submittedName>
</protein>
<organism evidence="8 9">
    <name type="scientific">Marinoscillum furvescens DSM 4134</name>
    <dbReference type="NCBI Taxonomy" id="1122208"/>
    <lineage>
        <taxon>Bacteria</taxon>
        <taxon>Pseudomonadati</taxon>
        <taxon>Bacteroidota</taxon>
        <taxon>Cytophagia</taxon>
        <taxon>Cytophagales</taxon>
        <taxon>Reichenbachiellaceae</taxon>
        <taxon>Marinoscillum</taxon>
    </lineage>
</organism>
<gene>
    <name evidence="8" type="ORF">C7460_1064</name>
</gene>
<dbReference type="InterPro" id="IPR010432">
    <property type="entry name" value="RDD"/>
</dbReference>
<keyword evidence="2" id="KW-1003">Cell membrane</keyword>
<feature type="transmembrane region" description="Helical" evidence="6">
    <location>
        <begin position="37"/>
        <end position="59"/>
    </location>
</feature>
<dbReference type="PANTHER" id="PTHR36115:SF4">
    <property type="entry name" value="MEMBRANE PROTEIN"/>
    <property type="match status" value="1"/>
</dbReference>